<dbReference type="EMBL" id="MNUE01000036">
    <property type="protein sequence ID" value="OJD32746.1"/>
    <property type="molecule type" value="Genomic_DNA"/>
</dbReference>
<evidence type="ECO:0000256" key="2">
    <source>
        <dbReference type="SAM" id="MobiDB-lite"/>
    </source>
</evidence>
<keyword evidence="4" id="KW-1185">Reference proteome</keyword>
<proteinExistence type="predicted"/>
<gene>
    <name evidence="3" type="ORF">BKCO1_3600097</name>
</gene>
<dbReference type="OrthoDB" id="10467344at2759"/>
<feature type="region of interest" description="Disordered" evidence="2">
    <location>
        <begin position="31"/>
        <end position="56"/>
    </location>
</feature>
<organism evidence="3 4">
    <name type="scientific">Diplodia corticola</name>
    <dbReference type="NCBI Taxonomy" id="236234"/>
    <lineage>
        <taxon>Eukaryota</taxon>
        <taxon>Fungi</taxon>
        <taxon>Dikarya</taxon>
        <taxon>Ascomycota</taxon>
        <taxon>Pezizomycotina</taxon>
        <taxon>Dothideomycetes</taxon>
        <taxon>Dothideomycetes incertae sedis</taxon>
        <taxon>Botryosphaeriales</taxon>
        <taxon>Botryosphaeriaceae</taxon>
        <taxon>Diplodia</taxon>
    </lineage>
</organism>
<protein>
    <submittedName>
        <fullName evidence="3">Uncharacterized protein</fullName>
    </submittedName>
</protein>
<feature type="coiled-coil region" evidence="1">
    <location>
        <begin position="249"/>
        <end position="276"/>
    </location>
</feature>
<evidence type="ECO:0000313" key="4">
    <source>
        <dbReference type="Proteomes" id="UP000183809"/>
    </source>
</evidence>
<keyword evidence="1" id="KW-0175">Coiled coil</keyword>
<dbReference type="GeneID" id="31015232"/>
<evidence type="ECO:0000256" key="1">
    <source>
        <dbReference type="SAM" id="Coils"/>
    </source>
</evidence>
<reference evidence="3 4" key="1">
    <citation type="submission" date="2016-10" db="EMBL/GenBank/DDBJ databases">
        <title>Proteomics and genomics reveal pathogen-plant mechanisms compatible with a hemibiotrophic lifestyle of Diplodia corticola.</title>
        <authorList>
            <person name="Fernandes I."/>
            <person name="De Jonge R."/>
            <person name="Van De Peer Y."/>
            <person name="Devreese B."/>
            <person name="Alves A."/>
            <person name="Esteves A.C."/>
        </authorList>
    </citation>
    <scope>NUCLEOTIDE SEQUENCE [LARGE SCALE GENOMIC DNA]</scope>
    <source>
        <strain evidence="3 4">CBS 112549</strain>
    </source>
</reference>
<feature type="compositionally biased region" description="Basic residues" evidence="2">
    <location>
        <begin position="32"/>
        <end position="41"/>
    </location>
</feature>
<dbReference type="Proteomes" id="UP000183809">
    <property type="component" value="Unassembled WGS sequence"/>
</dbReference>
<dbReference type="AlphaFoldDB" id="A0A1J9QXN8"/>
<sequence length="335" mass="37510">MILLTEHSKPGVNNRLPYSAKSWQRSVSNFLKTHRGSKRRRESTPPESDGSVTPPDELQQYLGDLKAVITKQWGEDVQTWLPAELPYPPEYMSSDKLHKWPPGVVAALSELAQAVGSDSEKREEALDHMATAVAVRRSLSRKMKTGGEWVACTDVEYATAKMNGQATSATTSATASYGAPPQLPSDVQRAGEARSGAFTEEFMWVNNNWEGNLNQSRPDKKRRFDPELGSEEGSVCSNSEIPSGVEFESFRLKKRNAALKARNAELKQEIAMAHGQVDAERMRREDAESFMSTIRTSMSKYLGEPKLEDPEEYISDTRNALSSYLRDAEKRQEFL</sequence>
<evidence type="ECO:0000313" key="3">
    <source>
        <dbReference type="EMBL" id="OJD32746.1"/>
    </source>
</evidence>
<feature type="region of interest" description="Disordered" evidence="2">
    <location>
        <begin position="210"/>
        <end position="240"/>
    </location>
</feature>
<comment type="caution">
    <text evidence="3">The sequence shown here is derived from an EMBL/GenBank/DDBJ whole genome shotgun (WGS) entry which is preliminary data.</text>
</comment>
<accession>A0A1J9QXN8</accession>
<name>A0A1J9QXN8_9PEZI</name>
<dbReference type="RefSeq" id="XP_020129006.1">
    <property type="nucleotide sequence ID" value="XM_020274971.1"/>
</dbReference>